<evidence type="ECO:0000256" key="4">
    <source>
        <dbReference type="ARBA" id="ARBA00022737"/>
    </source>
</evidence>
<keyword evidence="5" id="KW-1015">Disulfide bond</keyword>
<dbReference type="PANTHER" id="PTHR22906:SF43">
    <property type="entry name" value="PROPERDIN"/>
    <property type="match status" value="1"/>
</dbReference>
<dbReference type="Pfam" id="PF00090">
    <property type="entry name" value="TSP_1"/>
    <property type="match status" value="3"/>
</dbReference>
<dbReference type="PANTHER" id="PTHR22906">
    <property type="entry name" value="PROPERDIN"/>
    <property type="match status" value="1"/>
</dbReference>
<dbReference type="Proteomes" id="UP001164746">
    <property type="component" value="Chromosome 7"/>
</dbReference>
<name>A0ABY7EUN8_MYAAR</name>
<gene>
    <name evidence="6" type="ORF">MAR_035992</name>
</gene>
<dbReference type="Gene3D" id="2.20.100.10">
    <property type="entry name" value="Thrombospondin type-1 (TSP1) repeat"/>
    <property type="match status" value="3"/>
</dbReference>
<reference evidence="6" key="1">
    <citation type="submission" date="2022-11" db="EMBL/GenBank/DDBJ databases">
        <title>Centuries of genome instability and evolution in soft-shell clam transmissible cancer (bioRxiv).</title>
        <authorList>
            <person name="Hart S.F.M."/>
            <person name="Yonemitsu M.A."/>
            <person name="Giersch R.M."/>
            <person name="Beal B.F."/>
            <person name="Arriagada G."/>
            <person name="Davis B.W."/>
            <person name="Ostrander E.A."/>
            <person name="Goff S.P."/>
            <person name="Metzger M.J."/>
        </authorList>
    </citation>
    <scope>NUCLEOTIDE SEQUENCE</scope>
    <source>
        <strain evidence="6">MELC-2E11</strain>
        <tissue evidence="6">Siphon/mantle</tissue>
    </source>
</reference>
<organism evidence="6 7">
    <name type="scientific">Mya arenaria</name>
    <name type="common">Soft-shell clam</name>
    <dbReference type="NCBI Taxonomy" id="6604"/>
    <lineage>
        <taxon>Eukaryota</taxon>
        <taxon>Metazoa</taxon>
        <taxon>Spiralia</taxon>
        <taxon>Lophotrochozoa</taxon>
        <taxon>Mollusca</taxon>
        <taxon>Bivalvia</taxon>
        <taxon>Autobranchia</taxon>
        <taxon>Heteroconchia</taxon>
        <taxon>Euheterodonta</taxon>
        <taxon>Imparidentia</taxon>
        <taxon>Neoheterodontei</taxon>
        <taxon>Myida</taxon>
        <taxon>Myoidea</taxon>
        <taxon>Myidae</taxon>
        <taxon>Mya</taxon>
    </lineage>
</organism>
<evidence type="ECO:0000256" key="3">
    <source>
        <dbReference type="ARBA" id="ARBA00022729"/>
    </source>
</evidence>
<keyword evidence="3" id="KW-0732">Signal</keyword>
<evidence type="ECO:0000256" key="5">
    <source>
        <dbReference type="ARBA" id="ARBA00023157"/>
    </source>
</evidence>
<keyword evidence="7" id="KW-1185">Reference proteome</keyword>
<accession>A0ABY7EUN8</accession>
<sequence>MRTCTNPVPKNGGLNCTGQDRQTRMCSKDLCPGSLEQRALSYILSHPKLRLFYLVHGGWSGWSDWGSCSATCDVGMSQRGRSCTNPKPALAGDYCPDAQQAYKICTSSPCSSNNSNELTIEMRSNAVSAWMTWGSWTSCSVTCGAGLQRRYRNCTSTSSILDKGCAGNNEQTETCSNSTCKYNKQSSLFSRAFHLV</sequence>
<evidence type="ECO:0000256" key="1">
    <source>
        <dbReference type="ARBA" id="ARBA00004613"/>
    </source>
</evidence>
<feature type="non-terminal residue" evidence="6">
    <location>
        <position position="196"/>
    </location>
</feature>
<dbReference type="PROSITE" id="PS50092">
    <property type="entry name" value="TSP1"/>
    <property type="match status" value="3"/>
</dbReference>
<evidence type="ECO:0000313" key="7">
    <source>
        <dbReference type="Proteomes" id="UP001164746"/>
    </source>
</evidence>
<proteinExistence type="predicted"/>
<dbReference type="InterPro" id="IPR036383">
    <property type="entry name" value="TSP1_rpt_sf"/>
</dbReference>
<dbReference type="InterPro" id="IPR000884">
    <property type="entry name" value="TSP1_rpt"/>
</dbReference>
<dbReference type="InterPro" id="IPR052065">
    <property type="entry name" value="Compl_asym_regulator"/>
</dbReference>
<dbReference type="PRINTS" id="PR01705">
    <property type="entry name" value="TSP1REPEAT"/>
</dbReference>
<keyword evidence="4" id="KW-0677">Repeat</keyword>
<evidence type="ECO:0000313" key="6">
    <source>
        <dbReference type="EMBL" id="WAR10916.1"/>
    </source>
</evidence>
<dbReference type="EMBL" id="CP111018">
    <property type="protein sequence ID" value="WAR10916.1"/>
    <property type="molecule type" value="Genomic_DNA"/>
</dbReference>
<dbReference type="SMART" id="SM00209">
    <property type="entry name" value="TSP1"/>
    <property type="match status" value="2"/>
</dbReference>
<evidence type="ECO:0000256" key="2">
    <source>
        <dbReference type="ARBA" id="ARBA00022525"/>
    </source>
</evidence>
<comment type="subcellular location">
    <subcellularLocation>
        <location evidence="1">Secreted</location>
    </subcellularLocation>
</comment>
<keyword evidence="2" id="KW-0964">Secreted</keyword>
<dbReference type="SUPFAM" id="SSF82895">
    <property type="entry name" value="TSP-1 type 1 repeat"/>
    <property type="match status" value="2"/>
</dbReference>
<protein>
    <submittedName>
        <fullName evidence="6">HMCN1-like protein</fullName>
    </submittedName>
</protein>